<organism evidence="1 2">
    <name type="scientific">Plakobranchus ocellatus</name>
    <dbReference type="NCBI Taxonomy" id="259542"/>
    <lineage>
        <taxon>Eukaryota</taxon>
        <taxon>Metazoa</taxon>
        <taxon>Spiralia</taxon>
        <taxon>Lophotrochozoa</taxon>
        <taxon>Mollusca</taxon>
        <taxon>Gastropoda</taxon>
        <taxon>Heterobranchia</taxon>
        <taxon>Euthyneura</taxon>
        <taxon>Panpulmonata</taxon>
        <taxon>Sacoglossa</taxon>
        <taxon>Placobranchoidea</taxon>
        <taxon>Plakobranchidae</taxon>
        <taxon>Plakobranchus</taxon>
    </lineage>
</organism>
<name>A0AAV4BMU0_9GAST</name>
<gene>
    <name evidence="1" type="ORF">PoB_004695300</name>
</gene>
<dbReference type="EMBL" id="BLXT01005154">
    <property type="protein sequence ID" value="GFO20448.1"/>
    <property type="molecule type" value="Genomic_DNA"/>
</dbReference>
<evidence type="ECO:0000313" key="1">
    <source>
        <dbReference type="EMBL" id="GFO20448.1"/>
    </source>
</evidence>
<dbReference type="AlphaFoldDB" id="A0AAV4BMU0"/>
<dbReference type="Proteomes" id="UP000735302">
    <property type="component" value="Unassembled WGS sequence"/>
</dbReference>
<accession>A0AAV4BMU0</accession>
<reference evidence="1 2" key="1">
    <citation type="journal article" date="2021" name="Elife">
        <title>Chloroplast acquisition without the gene transfer in kleptoplastic sea slugs, Plakobranchus ocellatus.</title>
        <authorList>
            <person name="Maeda T."/>
            <person name="Takahashi S."/>
            <person name="Yoshida T."/>
            <person name="Shimamura S."/>
            <person name="Takaki Y."/>
            <person name="Nagai Y."/>
            <person name="Toyoda A."/>
            <person name="Suzuki Y."/>
            <person name="Arimoto A."/>
            <person name="Ishii H."/>
            <person name="Satoh N."/>
            <person name="Nishiyama T."/>
            <person name="Hasebe M."/>
            <person name="Maruyama T."/>
            <person name="Minagawa J."/>
            <person name="Obokata J."/>
            <person name="Shigenobu S."/>
        </authorList>
    </citation>
    <scope>NUCLEOTIDE SEQUENCE [LARGE SCALE GENOMIC DNA]</scope>
</reference>
<keyword evidence="2" id="KW-1185">Reference proteome</keyword>
<proteinExistence type="predicted"/>
<comment type="caution">
    <text evidence="1">The sequence shown here is derived from an EMBL/GenBank/DDBJ whole genome shotgun (WGS) entry which is preliminary data.</text>
</comment>
<evidence type="ECO:0000313" key="2">
    <source>
        <dbReference type="Proteomes" id="UP000735302"/>
    </source>
</evidence>
<sequence>MDSSPAGSPSHRRITEVRSTQGVVCYPRLRQPLAGHRTLYANFRHLRNNNQWPSSYQDFCVKLVLEPVTEESVQLTSGWVKLASGATNASWRW</sequence>
<protein>
    <submittedName>
        <fullName evidence="1">Uncharacterized protein</fullName>
    </submittedName>
</protein>